<sequence>MINTPKALSDIEVGLYKSGYGFCEKLVKEEHITIAAAVEKTAEKFGGLNMISDMECFKKFLFSEVTAYTEPSIGVCDPNLEDKTWWDELKQDMKFKPEYWSRYYDYLLRKPSWSIAAVEDINSSTDEIMNALTNPRKGVAGERMGMVFGYVQSGKTAHYIGMINKAYDAGYRIVIVLSGIHNSLRSQTQSRIDEEVLGYETSLESIGDMTRERNVIGVGVGSHNQVETVVQSITTRDEKGDVNKKTEGVSMMPPFMIVTKKNASVLRKILRFFRKNHCAEIIGGKKKIPAKYPALIIDDEADQASINTKESYDDQGNVLDDYNPTTINGLIRELLGVFECRSYIGYTATPFANIFIPPHIDDEKYGTDLFPRDFIYRAPRADQYIGAREFFGLGSNEDIPAMPLYRKIVDGATYLGRGTKSTDPVGELPKELKLAVKYFLLSTALRNCRGQRGKPNTMLIHIVRFVGQQNKVKQKVLKYFKEEVENHIRYGDPIIESELKSIWEEDYVPTTSKMRVQFSKYMSGCNDVSWDCIWSEAKRLIADKEISVYSVNGKSDDVLLYKNHEGKPFNVIVIGGDKLSRGLTLEGLTVSYFTRSSNTYDTLMQMGRWFGFRPGYLDACRLFTTPTLHASFSHISMATEDLAAQFDFMNSVVQTPKDFGLRVASHPTLEITSRNKMRTGQEFKRDFSCKLSQTRVFDIDGEQYDRNFETVEDLLYAIKGCRITAEQYQQIFGRKAPGEHFFYQNVSAHDIANFFESYETSKTATRANSKYMADYIRTMNADGIGGVKSWTVCLINVSGHGKVFDIADLKNVGGGIYRKEGSGVDSYESTCSIHTMTSADHEYLDYDKNTYDKAQELKEKYKNDPSKTKINEIIRRETRPFSNGLLILYPIGDAGDLTAKQGDHKPPFGFAAVFPDRKGKGDLKSYRMNDIALEKDSNEFYG</sequence>
<dbReference type="InterPro" id="IPR018310">
    <property type="entry name" value="Put_endonuclease_Z1-dom"/>
</dbReference>
<comment type="caution">
    <text evidence="2">The sequence shown here is derived from an EMBL/GenBank/DDBJ whole genome shotgun (WGS) entry which is preliminary data.</text>
</comment>
<evidence type="ECO:0000259" key="1">
    <source>
        <dbReference type="Pfam" id="PF10593"/>
    </source>
</evidence>
<gene>
    <name evidence="2" type="ORF">B5F11_00675</name>
</gene>
<dbReference type="Proteomes" id="UP000196386">
    <property type="component" value="Unassembled WGS sequence"/>
</dbReference>
<protein>
    <recommendedName>
        <fullName evidence="1">Putative endonuclease Z1 domain-containing protein</fullName>
    </recommendedName>
</protein>
<proteinExistence type="predicted"/>
<organism evidence="2 3">
    <name type="scientific">Anaerotruncus colihominis</name>
    <dbReference type="NCBI Taxonomy" id="169435"/>
    <lineage>
        <taxon>Bacteria</taxon>
        <taxon>Bacillati</taxon>
        <taxon>Bacillota</taxon>
        <taxon>Clostridia</taxon>
        <taxon>Eubacteriales</taxon>
        <taxon>Oscillospiraceae</taxon>
        <taxon>Anaerotruncus</taxon>
    </lineage>
</organism>
<feature type="domain" description="Putative endonuclease Z1" evidence="1">
    <location>
        <begin position="431"/>
        <end position="667"/>
    </location>
</feature>
<dbReference type="InterPro" id="IPR027417">
    <property type="entry name" value="P-loop_NTPase"/>
</dbReference>
<dbReference type="Pfam" id="PF10593">
    <property type="entry name" value="Z1"/>
    <property type="match status" value="1"/>
</dbReference>
<dbReference type="SUPFAM" id="SSF52540">
    <property type="entry name" value="P-loop containing nucleoside triphosphate hydrolases"/>
    <property type="match status" value="1"/>
</dbReference>
<name>A0A1Y4N5Z0_9FIRM</name>
<evidence type="ECO:0000313" key="3">
    <source>
        <dbReference type="Proteomes" id="UP000196386"/>
    </source>
</evidence>
<dbReference type="RefSeq" id="WP_087298978.1">
    <property type="nucleotide sequence ID" value="NZ_NFKP01000001.1"/>
</dbReference>
<reference evidence="3" key="1">
    <citation type="submission" date="2017-04" db="EMBL/GenBank/DDBJ databases">
        <title>Function of individual gut microbiota members based on whole genome sequencing of pure cultures obtained from chicken caecum.</title>
        <authorList>
            <person name="Medvecky M."/>
            <person name="Cejkova D."/>
            <person name="Polansky O."/>
            <person name="Karasova D."/>
            <person name="Kubasova T."/>
            <person name="Cizek A."/>
            <person name="Rychlik I."/>
        </authorList>
    </citation>
    <scope>NUCLEOTIDE SEQUENCE [LARGE SCALE GENOMIC DNA]</scope>
    <source>
        <strain evidence="3">An175</strain>
    </source>
</reference>
<accession>A0A1Y4N5Z0</accession>
<evidence type="ECO:0000313" key="2">
    <source>
        <dbReference type="EMBL" id="OUP71431.1"/>
    </source>
</evidence>
<dbReference type="EMBL" id="NFKP01000001">
    <property type="protein sequence ID" value="OUP71431.1"/>
    <property type="molecule type" value="Genomic_DNA"/>
</dbReference>
<dbReference type="AlphaFoldDB" id="A0A1Y4N5Z0"/>